<keyword evidence="2" id="KW-1185">Reference proteome</keyword>
<evidence type="ECO:0000313" key="1">
    <source>
        <dbReference type="EMBL" id="SDZ28753.1"/>
    </source>
</evidence>
<accession>A0A1H3RSV0</accession>
<dbReference type="Proteomes" id="UP000198914">
    <property type="component" value="Unassembled WGS sequence"/>
</dbReference>
<protein>
    <submittedName>
        <fullName evidence="1">Uncharacterized protein</fullName>
    </submittedName>
</protein>
<dbReference type="EMBL" id="FNPX01000009">
    <property type="protein sequence ID" value="SDZ28753.1"/>
    <property type="molecule type" value="Genomic_DNA"/>
</dbReference>
<proteinExistence type="predicted"/>
<dbReference type="RefSeq" id="WP_170831432.1">
    <property type="nucleotide sequence ID" value="NZ_FNPX01000009.1"/>
</dbReference>
<reference evidence="2" key="1">
    <citation type="submission" date="2016-10" db="EMBL/GenBank/DDBJ databases">
        <authorList>
            <person name="Varghese N."/>
            <person name="Submissions S."/>
        </authorList>
    </citation>
    <scope>NUCLEOTIDE SEQUENCE [LARGE SCALE GENOMIC DNA]</scope>
    <source>
        <strain evidence="2">DSM 100420</strain>
    </source>
</reference>
<evidence type="ECO:0000313" key="2">
    <source>
        <dbReference type="Proteomes" id="UP000198914"/>
    </source>
</evidence>
<dbReference type="AlphaFoldDB" id="A0A1H3RSV0"/>
<dbReference type="STRING" id="1244108.SAMN05444004_109115"/>
<name>A0A1H3RSV0_9RHOB</name>
<organism evidence="1 2">
    <name type="scientific">Jannaschia faecimaris</name>
    <dbReference type="NCBI Taxonomy" id="1244108"/>
    <lineage>
        <taxon>Bacteria</taxon>
        <taxon>Pseudomonadati</taxon>
        <taxon>Pseudomonadota</taxon>
        <taxon>Alphaproteobacteria</taxon>
        <taxon>Rhodobacterales</taxon>
        <taxon>Roseobacteraceae</taxon>
        <taxon>Jannaschia</taxon>
    </lineage>
</organism>
<gene>
    <name evidence="1" type="ORF">SAMN05444004_109115</name>
</gene>
<sequence>MYDLSDHSVALSTNYQREQAEFARLKADLQRRKWKKWLLALALVIVGRRADGQKGR</sequence>